<keyword evidence="2" id="KW-0812">Transmembrane</keyword>
<keyword evidence="4" id="KW-1185">Reference proteome</keyword>
<reference evidence="3 4" key="1">
    <citation type="journal article" date="2014" name="J. Biotechnol.">
        <title>Complete genome sequence of the actinobacterium Actinoplanes friuliensis HAG 010964, producer of the lipopeptide antibiotic friulimycin.</title>
        <authorList>
            <person name="Ruckert C."/>
            <person name="Szczepanowski R."/>
            <person name="Albersmeier A."/>
            <person name="Goesmann A."/>
            <person name="Fischer N."/>
            <person name="Steinkamper A."/>
            <person name="Puhler A."/>
            <person name="Biener R."/>
            <person name="Schwartz D."/>
            <person name="Kalinowski J."/>
        </authorList>
    </citation>
    <scope>NUCLEOTIDE SEQUENCE [LARGE SCALE GENOMIC DNA]</scope>
    <source>
        <strain evidence="3 4">DSM 7358</strain>
    </source>
</reference>
<dbReference type="RefSeq" id="WP_023362111.1">
    <property type="nucleotide sequence ID" value="NC_022657.1"/>
</dbReference>
<keyword evidence="2" id="KW-0472">Membrane</keyword>
<dbReference type="OrthoDB" id="3467914at2"/>
<feature type="region of interest" description="Disordered" evidence="1">
    <location>
        <begin position="179"/>
        <end position="208"/>
    </location>
</feature>
<evidence type="ECO:0008006" key="5">
    <source>
        <dbReference type="Google" id="ProtNLM"/>
    </source>
</evidence>
<evidence type="ECO:0000256" key="2">
    <source>
        <dbReference type="SAM" id="Phobius"/>
    </source>
</evidence>
<sequence length="349" mass="36043">MTEQDALARLAAANPVPAEEVRDAAASSARAQFLLRTVLSRPRRRFAVTSRRRLRWALLPAGLVAAAVAAVAVLQTPAPPAPDPPVVTSAMVLNAAAEQAGQDAGRARFVHVTGTAGRVVHLDSAGGYDVIRVDAVRSVQPAGGLPGEGWLTIGEAGTSVRPLTAADAAAYARDGAPDAAALPRDPAGGLHPDLAGDHGFEGDVAALPDDPAQTGSAMIAWLAEQGLPVPPDPQGWLFRTGTGLLDTFTSVAGSKERAKIYRMLAGLTGVSSLGPAADPLGRPSRGLAYTERTTRFGLIEWQVYLGADSDLIMYSQAVVRQPGPANASLSPGAVQYSTAVTSVAWSDKP</sequence>
<dbReference type="HOGENOM" id="CLU_793727_0_0_11"/>
<dbReference type="KEGG" id="afs:AFR_17705"/>
<feature type="transmembrane region" description="Helical" evidence="2">
    <location>
        <begin position="54"/>
        <end position="74"/>
    </location>
</feature>
<proteinExistence type="predicted"/>
<dbReference type="AlphaFoldDB" id="U5VY51"/>
<accession>U5VY51</accession>
<dbReference type="PATRIC" id="fig|1246995.3.peg.3589"/>
<evidence type="ECO:0000256" key="1">
    <source>
        <dbReference type="SAM" id="MobiDB-lite"/>
    </source>
</evidence>
<name>U5VY51_9ACTN</name>
<evidence type="ECO:0000313" key="3">
    <source>
        <dbReference type="EMBL" id="AGZ41819.1"/>
    </source>
</evidence>
<dbReference type="EMBL" id="CP006272">
    <property type="protein sequence ID" value="AGZ41819.1"/>
    <property type="molecule type" value="Genomic_DNA"/>
</dbReference>
<keyword evidence="2" id="KW-1133">Transmembrane helix</keyword>
<evidence type="ECO:0000313" key="4">
    <source>
        <dbReference type="Proteomes" id="UP000017746"/>
    </source>
</evidence>
<dbReference type="Proteomes" id="UP000017746">
    <property type="component" value="Chromosome"/>
</dbReference>
<gene>
    <name evidence="3" type="ORF">AFR_17705</name>
</gene>
<organism evidence="3 4">
    <name type="scientific">Actinoplanes friuliensis DSM 7358</name>
    <dbReference type="NCBI Taxonomy" id="1246995"/>
    <lineage>
        <taxon>Bacteria</taxon>
        <taxon>Bacillati</taxon>
        <taxon>Actinomycetota</taxon>
        <taxon>Actinomycetes</taxon>
        <taxon>Micromonosporales</taxon>
        <taxon>Micromonosporaceae</taxon>
        <taxon>Actinoplanes</taxon>
    </lineage>
</organism>
<feature type="compositionally biased region" description="Low complexity" evidence="1">
    <location>
        <begin position="179"/>
        <end position="190"/>
    </location>
</feature>
<protein>
    <recommendedName>
        <fullName evidence="5">CU044_5270 family protein</fullName>
    </recommendedName>
</protein>